<feature type="compositionally biased region" description="Basic and acidic residues" evidence="1">
    <location>
        <begin position="79"/>
        <end position="91"/>
    </location>
</feature>
<evidence type="ECO:0000256" key="1">
    <source>
        <dbReference type="SAM" id="MobiDB-lite"/>
    </source>
</evidence>
<feature type="region of interest" description="Disordered" evidence="1">
    <location>
        <begin position="56"/>
        <end position="158"/>
    </location>
</feature>
<gene>
    <name evidence="2" type="ORF">R1flu_012245</name>
</gene>
<feature type="compositionally biased region" description="Polar residues" evidence="1">
    <location>
        <begin position="210"/>
        <end position="221"/>
    </location>
</feature>
<keyword evidence="3" id="KW-1185">Reference proteome</keyword>
<comment type="caution">
    <text evidence="2">The sequence shown here is derived from an EMBL/GenBank/DDBJ whole genome shotgun (WGS) entry which is preliminary data.</text>
</comment>
<accession>A0ABD1ZB79</accession>
<sequence length="269" mass="30788">MTPSRRYNLPAVSAFLRLTHYRLVNWAHMLAGGLASAVKEYVRKFSGGTADAVVNPNTEVVPSPEREFQELSSNSPEQPPRKEPRVERTPPRDGQGQEDVPPPKTKETTDEDAPIAFKHRRVESRLRKATLTIGESREDQPVERQEPPRTQGQAVSTLEPPRRFWLLAETAAQGKRPKRCLCRRPLNKRKRRRRLVCQAKQEDHRHNRPFNHQANKGNNASGHRKPLRRTDQTSDHVTPTRRSGDSTPSCLYNPGHLPRPRQALLNRSR</sequence>
<name>A0ABD1ZB79_9MARC</name>
<feature type="region of interest" description="Disordered" evidence="1">
    <location>
        <begin position="182"/>
        <end position="269"/>
    </location>
</feature>
<reference evidence="2 3" key="1">
    <citation type="submission" date="2024-09" db="EMBL/GenBank/DDBJ databases">
        <title>Chromosome-scale assembly of Riccia fluitans.</title>
        <authorList>
            <person name="Paukszto L."/>
            <person name="Sawicki J."/>
            <person name="Karawczyk K."/>
            <person name="Piernik-Szablinska J."/>
            <person name="Szczecinska M."/>
            <person name="Mazdziarz M."/>
        </authorList>
    </citation>
    <scope>NUCLEOTIDE SEQUENCE [LARGE SCALE GENOMIC DNA]</scope>
    <source>
        <strain evidence="2">Rf_01</strain>
        <tissue evidence="2">Aerial parts of the thallus</tissue>
    </source>
</reference>
<protein>
    <submittedName>
        <fullName evidence="2">Uncharacterized protein</fullName>
    </submittedName>
</protein>
<feature type="compositionally biased region" description="Basic residues" evidence="1">
    <location>
        <begin position="182"/>
        <end position="195"/>
    </location>
</feature>
<dbReference type="EMBL" id="JBHFFA010000002">
    <property type="protein sequence ID" value="KAL2644658.1"/>
    <property type="molecule type" value="Genomic_DNA"/>
</dbReference>
<organism evidence="2 3">
    <name type="scientific">Riccia fluitans</name>
    <dbReference type="NCBI Taxonomy" id="41844"/>
    <lineage>
        <taxon>Eukaryota</taxon>
        <taxon>Viridiplantae</taxon>
        <taxon>Streptophyta</taxon>
        <taxon>Embryophyta</taxon>
        <taxon>Marchantiophyta</taxon>
        <taxon>Marchantiopsida</taxon>
        <taxon>Marchantiidae</taxon>
        <taxon>Marchantiales</taxon>
        <taxon>Ricciaceae</taxon>
        <taxon>Riccia</taxon>
    </lineage>
</organism>
<dbReference type="AlphaFoldDB" id="A0ABD1ZB79"/>
<evidence type="ECO:0000313" key="3">
    <source>
        <dbReference type="Proteomes" id="UP001605036"/>
    </source>
</evidence>
<proteinExistence type="predicted"/>
<feature type="compositionally biased region" description="Basic and acidic residues" evidence="1">
    <location>
        <begin position="135"/>
        <end position="147"/>
    </location>
</feature>
<evidence type="ECO:0000313" key="2">
    <source>
        <dbReference type="EMBL" id="KAL2644658.1"/>
    </source>
</evidence>
<dbReference type="Proteomes" id="UP001605036">
    <property type="component" value="Unassembled WGS sequence"/>
</dbReference>
<feature type="compositionally biased region" description="Polar residues" evidence="1">
    <location>
        <begin position="235"/>
        <end position="250"/>
    </location>
</feature>